<sequence length="252" mass="27107">MQVHQRVHTGEKPACGKSYAQKVGLKIHLEQCEPYQAGRQSESPVNVDTDSDSSDSTRRIDFSLPNIYANILSKLPTSAYGIPPTTTISTSPTTVAFRNLDQSPPDFGPLAASKPPTHPEVALPEAFSAFYPPSYTKPAEPVLDPGLAALKGLVDSGLNSQLLPLPNFLSQQLLNTQLLIQQLQNNDVLLSLLSQNVSALNPPAVAPLPQPTPLQPSFLDSFFPTGLMPGLPISSQTTLPFKVEVKSESMLV</sequence>
<proteinExistence type="predicted"/>
<organism evidence="2 3">
    <name type="scientific">Trichostrongylus colubriformis</name>
    <name type="common">Black scour worm</name>
    <dbReference type="NCBI Taxonomy" id="6319"/>
    <lineage>
        <taxon>Eukaryota</taxon>
        <taxon>Metazoa</taxon>
        <taxon>Ecdysozoa</taxon>
        <taxon>Nematoda</taxon>
        <taxon>Chromadorea</taxon>
        <taxon>Rhabditida</taxon>
        <taxon>Rhabditina</taxon>
        <taxon>Rhabditomorpha</taxon>
        <taxon>Strongyloidea</taxon>
        <taxon>Trichostrongylidae</taxon>
        <taxon>Trichostrongylus</taxon>
    </lineage>
</organism>
<evidence type="ECO:0008006" key="4">
    <source>
        <dbReference type="Google" id="ProtNLM"/>
    </source>
</evidence>
<evidence type="ECO:0000313" key="3">
    <source>
        <dbReference type="Proteomes" id="UP001331761"/>
    </source>
</evidence>
<keyword evidence="3" id="KW-1185">Reference proteome</keyword>
<name>A0AAN8IAN6_TRICO</name>
<feature type="region of interest" description="Disordered" evidence="1">
    <location>
        <begin position="36"/>
        <end position="59"/>
    </location>
</feature>
<evidence type="ECO:0000256" key="1">
    <source>
        <dbReference type="SAM" id="MobiDB-lite"/>
    </source>
</evidence>
<dbReference type="SUPFAM" id="SSF57667">
    <property type="entry name" value="beta-beta-alpha zinc fingers"/>
    <property type="match status" value="1"/>
</dbReference>
<reference evidence="2 3" key="1">
    <citation type="submission" date="2019-10" db="EMBL/GenBank/DDBJ databases">
        <title>Assembly and Annotation for the nematode Trichostrongylus colubriformis.</title>
        <authorList>
            <person name="Martin J."/>
        </authorList>
    </citation>
    <scope>NUCLEOTIDE SEQUENCE [LARGE SCALE GENOMIC DNA]</scope>
    <source>
        <strain evidence="2">G859</strain>
        <tissue evidence="2">Whole worm</tissue>
    </source>
</reference>
<dbReference type="AlphaFoldDB" id="A0AAN8IAN6"/>
<accession>A0AAN8IAN6</accession>
<dbReference type="InterPro" id="IPR036236">
    <property type="entry name" value="Znf_C2H2_sf"/>
</dbReference>
<protein>
    <recommendedName>
        <fullName evidence="4">C2H2-type domain-containing protein</fullName>
    </recommendedName>
</protein>
<dbReference type="EMBL" id="WIXE01024486">
    <property type="protein sequence ID" value="KAK5965551.1"/>
    <property type="molecule type" value="Genomic_DNA"/>
</dbReference>
<dbReference type="Proteomes" id="UP001331761">
    <property type="component" value="Unassembled WGS sequence"/>
</dbReference>
<dbReference type="Gene3D" id="3.30.160.60">
    <property type="entry name" value="Classic Zinc Finger"/>
    <property type="match status" value="1"/>
</dbReference>
<evidence type="ECO:0000313" key="2">
    <source>
        <dbReference type="EMBL" id="KAK5965551.1"/>
    </source>
</evidence>
<gene>
    <name evidence="2" type="ORF">GCK32_015388</name>
</gene>
<comment type="caution">
    <text evidence="2">The sequence shown here is derived from an EMBL/GenBank/DDBJ whole genome shotgun (WGS) entry which is preliminary data.</text>
</comment>